<evidence type="ECO:0000313" key="3">
    <source>
        <dbReference type="Proteomes" id="UP000000552"/>
    </source>
</evidence>
<protein>
    <submittedName>
        <fullName evidence="2">Mll1268 protein</fullName>
    </submittedName>
</protein>
<gene>
    <name evidence="2" type="ordered locus">mll1268</name>
</gene>
<feature type="signal peptide" evidence="1">
    <location>
        <begin position="1"/>
        <end position="41"/>
    </location>
</feature>
<keyword evidence="1" id="KW-0732">Signal</keyword>
<sequence length="108" mass="11556">MQRARMPCEMQQRRWEHRYCNMWKSLVAAVALLAVSGSAHAASAVNKDAETRTLVVTEGGSKTDLALAGGETVEFCQNGCFVTLPNGDLEALTGSETVEISGGVARIK</sequence>
<feature type="chain" id="PRO_5004322788" evidence="1">
    <location>
        <begin position="42"/>
        <end position="108"/>
    </location>
</feature>
<dbReference type="Proteomes" id="UP000000552">
    <property type="component" value="Chromosome"/>
</dbReference>
<organism evidence="2 3">
    <name type="scientific">Mesorhizobium japonicum (strain LMG 29417 / CECT 9101 / MAFF 303099)</name>
    <name type="common">Mesorhizobium loti (strain MAFF 303099)</name>
    <dbReference type="NCBI Taxonomy" id="266835"/>
    <lineage>
        <taxon>Bacteria</taxon>
        <taxon>Pseudomonadati</taxon>
        <taxon>Pseudomonadota</taxon>
        <taxon>Alphaproteobacteria</taxon>
        <taxon>Hyphomicrobiales</taxon>
        <taxon>Phyllobacteriaceae</taxon>
        <taxon>Mesorhizobium</taxon>
    </lineage>
</organism>
<dbReference type="AlphaFoldDB" id="Q98KY2"/>
<evidence type="ECO:0000313" key="2">
    <source>
        <dbReference type="EMBL" id="BAB48681.1"/>
    </source>
</evidence>
<dbReference type="HOGENOM" id="CLU_138537_1_0_5"/>
<dbReference type="KEGG" id="mlo:mll1268"/>
<reference evidence="2 3" key="1">
    <citation type="journal article" date="2000" name="DNA Res.">
        <title>Complete genome structure of the nitrogen-fixing symbiotic bacterium Mesorhizobium loti.</title>
        <authorList>
            <person name="Kaneko T."/>
            <person name="Nakamura Y."/>
            <person name="Sato S."/>
            <person name="Asamizu E."/>
            <person name="Kato T."/>
            <person name="Sasamoto S."/>
            <person name="Watanabe A."/>
            <person name="Idesawa K."/>
            <person name="Ishikawa A."/>
            <person name="Kawashima K."/>
            <person name="Kimura T."/>
            <person name="Kishida Y."/>
            <person name="Kiyokawa C."/>
            <person name="Kohara M."/>
            <person name="Matsumoto M."/>
            <person name="Matsuno A."/>
            <person name="Mochizuki Y."/>
            <person name="Nakayama S."/>
            <person name="Nakazaki N."/>
            <person name="Shimpo S."/>
            <person name="Sugimoto M."/>
            <person name="Takeuchi C."/>
            <person name="Yamada M."/>
            <person name="Tabata S."/>
        </authorList>
    </citation>
    <scope>NUCLEOTIDE SEQUENCE [LARGE SCALE GENOMIC DNA]</scope>
    <source>
        <strain evidence="3">LMG 29417 / CECT 9101 / MAFF 303099</strain>
    </source>
</reference>
<dbReference type="EMBL" id="BA000012">
    <property type="protein sequence ID" value="BAB48681.1"/>
    <property type="molecule type" value="Genomic_DNA"/>
</dbReference>
<accession>Q98KY2</accession>
<dbReference type="eggNOG" id="ENOG5033D6K">
    <property type="taxonomic scope" value="Bacteria"/>
</dbReference>
<proteinExistence type="predicted"/>
<name>Q98KY2_RHILO</name>
<evidence type="ECO:0000256" key="1">
    <source>
        <dbReference type="SAM" id="SignalP"/>
    </source>
</evidence>